<evidence type="ECO:0000313" key="2">
    <source>
        <dbReference type="Proteomes" id="UP000646827"/>
    </source>
</evidence>
<proteinExistence type="predicted"/>
<sequence length="346" mass="40323">MDATQTIEVVKKFSKRYKFHPSHTRQLLDEDVINRVQQGQHDQQYQQSGWSSQAALIDNVKNMTPNERMAFLCDKFGEREMLIKIADCKSRNDIGKLLAIFYPQENMDPLYRYIRLAFAIFDNAFIYDDKFTSKRADCYSNITKKFEDINNQHVDFILRSINDNSDYLSAEEKPGFKGVKNYIRKGKALQKAMLRRWTDRLGSVEIMKKLEAITCQWQRLKLTLYRTRSISEDKLVAYKKGSFSLNIILEAKYAHELETMHFSSDDETFFRSDSTADLEHQDKLQDIDAQISGSENIDPELETHILEALDNIEPEADVVTCKDLEDLILERISRKRKAGSINRTKS</sequence>
<name>A0A8H7RSU6_9FUNG</name>
<reference evidence="1 2" key="1">
    <citation type="submission" date="2020-12" db="EMBL/GenBank/DDBJ databases">
        <title>Metabolic potential, ecology and presence of endohyphal bacteria is reflected in genomic diversity of Mucoromycotina.</title>
        <authorList>
            <person name="Muszewska A."/>
            <person name="Okrasinska A."/>
            <person name="Steczkiewicz K."/>
            <person name="Drgas O."/>
            <person name="Orlowska M."/>
            <person name="Perlinska-Lenart U."/>
            <person name="Aleksandrzak-Piekarczyk T."/>
            <person name="Szatraj K."/>
            <person name="Zielenkiewicz U."/>
            <person name="Pilsyk S."/>
            <person name="Malc E."/>
            <person name="Mieczkowski P."/>
            <person name="Kruszewska J.S."/>
            <person name="Biernat P."/>
            <person name="Pawlowska J."/>
        </authorList>
    </citation>
    <scope>NUCLEOTIDE SEQUENCE [LARGE SCALE GENOMIC DNA]</scope>
    <source>
        <strain evidence="1 2">CBS 142.35</strain>
    </source>
</reference>
<protein>
    <submittedName>
        <fullName evidence="1">Uncharacterized protein</fullName>
    </submittedName>
</protein>
<evidence type="ECO:0000313" key="1">
    <source>
        <dbReference type="EMBL" id="KAG2216060.1"/>
    </source>
</evidence>
<keyword evidence="2" id="KW-1185">Reference proteome</keyword>
<dbReference type="AlphaFoldDB" id="A0A8H7RSU6"/>
<dbReference type="Proteomes" id="UP000646827">
    <property type="component" value="Unassembled WGS sequence"/>
</dbReference>
<comment type="caution">
    <text evidence="1">The sequence shown here is derived from an EMBL/GenBank/DDBJ whole genome shotgun (WGS) entry which is preliminary data.</text>
</comment>
<accession>A0A8H7RSU6</accession>
<gene>
    <name evidence="1" type="ORF">INT45_012961</name>
</gene>
<dbReference type="EMBL" id="JAEPRB010000463">
    <property type="protein sequence ID" value="KAG2216060.1"/>
    <property type="molecule type" value="Genomic_DNA"/>
</dbReference>
<organism evidence="1 2">
    <name type="scientific">Circinella minor</name>
    <dbReference type="NCBI Taxonomy" id="1195481"/>
    <lineage>
        <taxon>Eukaryota</taxon>
        <taxon>Fungi</taxon>
        <taxon>Fungi incertae sedis</taxon>
        <taxon>Mucoromycota</taxon>
        <taxon>Mucoromycotina</taxon>
        <taxon>Mucoromycetes</taxon>
        <taxon>Mucorales</taxon>
        <taxon>Lichtheimiaceae</taxon>
        <taxon>Circinella</taxon>
    </lineage>
</organism>
<dbReference type="OrthoDB" id="2247269at2759"/>